<gene>
    <name evidence="1" type="ORF">P153DRAFT_368758</name>
</gene>
<proteinExistence type="predicted"/>
<dbReference type="Proteomes" id="UP000799771">
    <property type="component" value="Unassembled WGS sequence"/>
</dbReference>
<dbReference type="RefSeq" id="XP_033521080.1">
    <property type="nucleotide sequence ID" value="XM_033668601.1"/>
</dbReference>
<dbReference type="GeneID" id="54409033"/>
<dbReference type="InterPro" id="IPR022085">
    <property type="entry name" value="OpdG"/>
</dbReference>
<evidence type="ECO:0000313" key="1">
    <source>
        <dbReference type="EMBL" id="KAF2126688.1"/>
    </source>
</evidence>
<dbReference type="AlphaFoldDB" id="A0A6A6A7C9"/>
<protein>
    <submittedName>
        <fullName evidence="1">Uncharacterized protein</fullName>
    </submittedName>
</protein>
<dbReference type="EMBL" id="ML977512">
    <property type="protein sequence ID" value="KAF2126688.1"/>
    <property type="molecule type" value="Genomic_DNA"/>
</dbReference>
<dbReference type="Pfam" id="PF12311">
    <property type="entry name" value="DUF3632"/>
    <property type="match status" value="1"/>
</dbReference>
<dbReference type="PANTHER" id="PTHR38797:SF4">
    <property type="entry name" value="NUCLEAR PORE COMPLEX PROTEIN NUP85"/>
    <property type="match status" value="1"/>
</dbReference>
<name>A0A6A6A7C9_9PLEO</name>
<accession>A0A6A6A7C9</accession>
<dbReference type="InterPro" id="IPR053204">
    <property type="entry name" value="Oxopyrrolidines_Biosynth-assoc"/>
</dbReference>
<dbReference type="PANTHER" id="PTHR38797">
    <property type="entry name" value="NUCLEAR PORE COMPLEX PROTEIN NUP85-RELATED"/>
    <property type="match status" value="1"/>
</dbReference>
<reference evidence="1" key="1">
    <citation type="journal article" date="2020" name="Stud. Mycol.">
        <title>101 Dothideomycetes genomes: a test case for predicting lifestyles and emergence of pathogens.</title>
        <authorList>
            <person name="Haridas S."/>
            <person name="Albert R."/>
            <person name="Binder M."/>
            <person name="Bloem J."/>
            <person name="Labutti K."/>
            <person name="Salamov A."/>
            <person name="Andreopoulos B."/>
            <person name="Baker S."/>
            <person name="Barry K."/>
            <person name="Bills G."/>
            <person name="Bluhm B."/>
            <person name="Cannon C."/>
            <person name="Castanera R."/>
            <person name="Culley D."/>
            <person name="Daum C."/>
            <person name="Ezra D."/>
            <person name="Gonzalez J."/>
            <person name="Henrissat B."/>
            <person name="Kuo A."/>
            <person name="Liang C."/>
            <person name="Lipzen A."/>
            <person name="Lutzoni F."/>
            <person name="Magnuson J."/>
            <person name="Mondo S."/>
            <person name="Nolan M."/>
            <person name="Ohm R."/>
            <person name="Pangilinan J."/>
            <person name="Park H.-J."/>
            <person name="Ramirez L."/>
            <person name="Alfaro M."/>
            <person name="Sun H."/>
            <person name="Tritt A."/>
            <person name="Yoshinaga Y."/>
            <person name="Zwiers L.-H."/>
            <person name="Turgeon B."/>
            <person name="Goodwin S."/>
            <person name="Spatafora J."/>
            <person name="Crous P."/>
            <person name="Grigoriev I."/>
        </authorList>
    </citation>
    <scope>NUCLEOTIDE SEQUENCE</scope>
    <source>
        <strain evidence="1">CBS 119687</strain>
    </source>
</reference>
<sequence length="315" mass="34898">MTTLLDVPGSNPPNPFSTPIQAILTSFSLSSASAPAPAPDETIEHLINIVTTSPDPATALWELWDAFFTAVVTSSASHVPHLAFLDAMRAQSPTQPNNVAPGSEAEGYLHSYIQADGKLHWPMLPRFRAQWCDVHGILEAWRDWDGVRTAGEGNNSTSSSPICNPAKYYLRICDFSIALLNATNGKGAVRPVWVFYACHNVLERKGPLSDGPRAHRMSPEQVWALDVRVAATWVRNGSRILWAMDQDELWRNNSAALEYKTELWPKEDGLTRERWQLWEERLRALSTDADLDEETRAVAGQAAEVIAELLGLSLT</sequence>
<dbReference type="OrthoDB" id="4587349at2759"/>
<organism evidence="1 2">
    <name type="scientific">Dothidotthia symphoricarpi CBS 119687</name>
    <dbReference type="NCBI Taxonomy" id="1392245"/>
    <lineage>
        <taxon>Eukaryota</taxon>
        <taxon>Fungi</taxon>
        <taxon>Dikarya</taxon>
        <taxon>Ascomycota</taxon>
        <taxon>Pezizomycotina</taxon>
        <taxon>Dothideomycetes</taxon>
        <taxon>Pleosporomycetidae</taxon>
        <taxon>Pleosporales</taxon>
        <taxon>Dothidotthiaceae</taxon>
        <taxon>Dothidotthia</taxon>
    </lineage>
</organism>
<evidence type="ECO:0000313" key="2">
    <source>
        <dbReference type="Proteomes" id="UP000799771"/>
    </source>
</evidence>
<keyword evidence="2" id="KW-1185">Reference proteome</keyword>